<accession>A0ACB0LUJ2</accession>
<organism evidence="1 2">
    <name type="scientific">Trifolium pratense</name>
    <name type="common">Red clover</name>
    <dbReference type="NCBI Taxonomy" id="57577"/>
    <lineage>
        <taxon>Eukaryota</taxon>
        <taxon>Viridiplantae</taxon>
        <taxon>Streptophyta</taxon>
        <taxon>Embryophyta</taxon>
        <taxon>Tracheophyta</taxon>
        <taxon>Spermatophyta</taxon>
        <taxon>Magnoliopsida</taxon>
        <taxon>eudicotyledons</taxon>
        <taxon>Gunneridae</taxon>
        <taxon>Pentapetalae</taxon>
        <taxon>rosids</taxon>
        <taxon>fabids</taxon>
        <taxon>Fabales</taxon>
        <taxon>Fabaceae</taxon>
        <taxon>Papilionoideae</taxon>
        <taxon>50 kb inversion clade</taxon>
        <taxon>NPAAA clade</taxon>
        <taxon>Hologalegina</taxon>
        <taxon>IRL clade</taxon>
        <taxon>Trifolieae</taxon>
        <taxon>Trifolium</taxon>
    </lineage>
</organism>
<protein>
    <submittedName>
        <fullName evidence="1">Uncharacterized protein</fullName>
    </submittedName>
</protein>
<gene>
    <name evidence="1" type="ORF">MILVUS5_LOCUS36129</name>
</gene>
<dbReference type="Proteomes" id="UP001177021">
    <property type="component" value="Unassembled WGS sequence"/>
</dbReference>
<name>A0ACB0LUJ2_TRIPR</name>
<comment type="caution">
    <text evidence="1">The sequence shown here is derived from an EMBL/GenBank/DDBJ whole genome shotgun (WGS) entry which is preliminary data.</text>
</comment>
<sequence length="125" mass="14269">MSDLSHSFKFTLYYFKVSTLKNWCLFFQLPTQFPPICMHILAEFEHEWIETQGLIADARTLVEHARVETQCKAKAIGSGSEGADSSLQEQYNKDLTLSLVITKISKLVTTLNPLLDWSSQNSQIR</sequence>
<dbReference type="EMBL" id="CASHSV030000716">
    <property type="protein sequence ID" value="CAJ2672505.1"/>
    <property type="molecule type" value="Genomic_DNA"/>
</dbReference>
<evidence type="ECO:0000313" key="1">
    <source>
        <dbReference type="EMBL" id="CAJ2672505.1"/>
    </source>
</evidence>
<reference evidence="1" key="1">
    <citation type="submission" date="2023-10" db="EMBL/GenBank/DDBJ databases">
        <authorList>
            <person name="Rodriguez Cubillos JULIANA M."/>
            <person name="De Vega J."/>
        </authorList>
    </citation>
    <scope>NUCLEOTIDE SEQUENCE</scope>
</reference>
<evidence type="ECO:0000313" key="2">
    <source>
        <dbReference type="Proteomes" id="UP001177021"/>
    </source>
</evidence>
<keyword evidence="2" id="KW-1185">Reference proteome</keyword>
<proteinExistence type="predicted"/>